<dbReference type="EMBL" id="CAGKOT010000034">
    <property type="protein sequence ID" value="CAB5375110.1"/>
    <property type="molecule type" value="Genomic_DNA"/>
</dbReference>
<dbReference type="Proteomes" id="UP000684084">
    <property type="component" value="Unassembled WGS sequence"/>
</dbReference>
<sequence length="100" mass="11699">MSLVTRSSKNYNKTITYSNSIICLVISWVSINSLGWILELENMGYELFFGETSYIRLILAKIFYLSCLKIFVISENNNNHRKLNTVNKRPCHQQLTYVNQ</sequence>
<name>A0A916EBI8_9GLOM</name>
<organism evidence="2 3">
    <name type="scientific">Rhizophagus irregularis</name>
    <dbReference type="NCBI Taxonomy" id="588596"/>
    <lineage>
        <taxon>Eukaryota</taxon>
        <taxon>Fungi</taxon>
        <taxon>Fungi incertae sedis</taxon>
        <taxon>Mucoromycota</taxon>
        <taxon>Glomeromycotina</taxon>
        <taxon>Glomeromycetes</taxon>
        <taxon>Glomerales</taxon>
        <taxon>Glomeraceae</taxon>
        <taxon>Rhizophagus</taxon>
    </lineage>
</organism>
<keyword evidence="1" id="KW-0472">Membrane</keyword>
<evidence type="ECO:0000256" key="1">
    <source>
        <dbReference type="SAM" id="Phobius"/>
    </source>
</evidence>
<feature type="transmembrane region" description="Helical" evidence="1">
    <location>
        <begin position="53"/>
        <end position="72"/>
    </location>
</feature>
<feature type="transmembrane region" description="Helical" evidence="1">
    <location>
        <begin position="21"/>
        <end position="38"/>
    </location>
</feature>
<evidence type="ECO:0000313" key="3">
    <source>
        <dbReference type="Proteomes" id="UP000684084"/>
    </source>
</evidence>
<proteinExistence type="predicted"/>
<keyword evidence="1" id="KW-0812">Transmembrane</keyword>
<reference evidence="2" key="1">
    <citation type="submission" date="2020-05" db="EMBL/GenBank/DDBJ databases">
        <authorList>
            <person name="Rincon C."/>
            <person name="Sanders R I."/>
            <person name="Robbins C."/>
            <person name="Chaturvedi A."/>
        </authorList>
    </citation>
    <scope>NUCLEOTIDE SEQUENCE</scope>
    <source>
        <strain evidence="2">CHB12</strain>
    </source>
</reference>
<protein>
    <submittedName>
        <fullName evidence="2">Uncharacterized protein</fullName>
    </submittedName>
</protein>
<comment type="caution">
    <text evidence="2">The sequence shown here is derived from an EMBL/GenBank/DDBJ whole genome shotgun (WGS) entry which is preliminary data.</text>
</comment>
<gene>
    <name evidence="2" type="ORF">CHRIB12_LOCUS14718</name>
</gene>
<accession>A0A916EBI8</accession>
<dbReference type="OrthoDB" id="2314447at2759"/>
<dbReference type="AlphaFoldDB" id="A0A916EBI8"/>
<evidence type="ECO:0000313" key="2">
    <source>
        <dbReference type="EMBL" id="CAB5375110.1"/>
    </source>
</evidence>
<keyword evidence="1" id="KW-1133">Transmembrane helix</keyword>